<feature type="compositionally biased region" description="Pro residues" evidence="1">
    <location>
        <begin position="433"/>
        <end position="446"/>
    </location>
</feature>
<protein>
    <submittedName>
        <fullName evidence="2">Uncharacterized protein</fullName>
    </submittedName>
</protein>
<dbReference type="STRING" id="1076256.A0A2H3C5V9"/>
<dbReference type="Proteomes" id="UP000218334">
    <property type="component" value="Unassembled WGS sequence"/>
</dbReference>
<feature type="region of interest" description="Disordered" evidence="1">
    <location>
        <begin position="427"/>
        <end position="471"/>
    </location>
</feature>
<gene>
    <name evidence="2" type="ORF">ARMSODRAFT_947370</name>
</gene>
<evidence type="ECO:0000256" key="1">
    <source>
        <dbReference type="SAM" id="MobiDB-lite"/>
    </source>
</evidence>
<feature type="compositionally biased region" description="Low complexity" evidence="1">
    <location>
        <begin position="24"/>
        <end position="49"/>
    </location>
</feature>
<feature type="region of interest" description="Disordered" evidence="1">
    <location>
        <begin position="129"/>
        <end position="156"/>
    </location>
</feature>
<feature type="compositionally biased region" description="Low complexity" evidence="1">
    <location>
        <begin position="447"/>
        <end position="463"/>
    </location>
</feature>
<feature type="region of interest" description="Disordered" evidence="1">
    <location>
        <begin position="1"/>
        <end position="56"/>
    </location>
</feature>
<feature type="compositionally biased region" description="Low complexity" evidence="1">
    <location>
        <begin position="136"/>
        <end position="156"/>
    </location>
</feature>
<sequence length="566" mass="58262">MSTPSQTPSGARLTRSHTLPPTPASSLPATSVAGAPASSPLSSAESQASVVNSSISQNAAPRPTLLIQAPAPLGNLHAATAGPPAAALVPPPNESISRSRQAIADAHWDSLLASYGDDDLVLSRSMTVPTPPAVPSPQIAEAAPAPAPARGKGKAPALPAPIPPTPAAAGPSLTPTMTDFHIQRIGITDISAADTVATKKFGNDREGRETRVRQNTLVNHYAHHLANAERRYRDTVDTMGGLQAHLTALNTDVAALQNGGAPEGVIPAVIEELTLAQNNNAAVIMDLQSNVRSNHAQIVQDGARLQELERRTAEILQNQGLMQNSIDTLINMVRSGALLSTSLPPPPSSSSLLPTPVMSLSAPPAPQASVLPPAPTLPAPPLPPALPALPPPAPVVPPAPVNFDPNHWSMPSAIAAPPSIPMASVAPVGLPQGLPPPPPSGPPPAAQPVARSSFPAAAAPPANKKARNSFTPAPGSVTVTVTNITWGTNITGEVRATVQTLLGTAADSVVAAPHFRAHRGLNVVIPMAHFSVASRDWAAWFCESWNTLAPSSTWPSSRATYELVPL</sequence>
<keyword evidence="3" id="KW-1185">Reference proteome</keyword>
<accession>A0A2H3C5V9</accession>
<dbReference type="EMBL" id="KZ293415">
    <property type="protein sequence ID" value="PBK78455.1"/>
    <property type="molecule type" value="Genomic_DNA"/>
</dbReference>
<feature type="non-terminal residue" evidence="2">
    <location>
        <position position="566"/>
    </location>
</feature>
<dbReference type="AlphaFoldDB" id="A0A2H3C5V9"/>
<name>A0A2H3C5V9_9AGAR</name>
<reference evidence="3" key="1">
    <citation type="journal article" date="2017" name="Nat. Ecol. Evol.">
        <title>Genome expansion and lineage-specific genetic innovations in the forest pathogenic fungi Armillaria.</title>
        <authorList>
            <person name="Sipos G."/>
            <person name="Prasanna A.N."/>
            <person name="Walter M.C."/>
            <person name="O'Connor E."/>
            <person name="Balint B."/>
            <person name="Krizsan K."/>
            <person name="Kiss B."/>
            <person name="Hess J."/>
            <person name="Varga T."/>
            <person name="Slot J."/>
            <person name="Riley R."/>
            <person name="Boka B."/>
            <person name="Rigling D."/>
            <person name="Barry K."/>
            <person name="Lee J."/>
            <person name="Mihaltcheva S."/>
            <person name="LaButti K."/>
            <person name="Lipzen A."/>
            <person name="Waldron R."/>
            <person name="Moloney N.M."/>
            <person name="Sperisen C."/>
            <person name="Kredics L."/>
            <person name="Vagvoelgyi C."/>
            <person name="Patrignani A."/>
            <person name="Fitzpatrick D."/>
            <person name="Nagy I."/>
            <person name="Doyle S."/>
            <person name="Anderson J.B."/>
            <person name="Grigoriev I.V."/>
            <person name="Gueldener U."/>
            <person name="Muensterkoetter M."/>
            <person name="Nagy L.G."/>
        </authorList>
    </citation>
    <scope>NUCLEOTIDE SEQUENCE [LARGE SCALE GENOMIC DNA]</scope>
    <source>
        <strain evidence="3">28-4</strain>
    </source>
</reference>
<organism evidence="2 3">
    <name type="scientific">Armillaria solidipes</name>
    <dbReference type="NCBI Taxonomy" id="1076256"/>
    <lineage>
        <taxon>Eukaryota</taxon>
        <taxon>Fungi</taxon>
        <taxon>Dikarya</taxon>
        <taxon>Basidiomycota</taxon>
        <taxon>Agaricomycotina</taxon>
        <taxon>Agaricomycetes</taxon>
        <taxon>Agaricomycetidae</taxon>
        <taxon>Agaricales</taxon>
        <taxon>Marasmiineae</taxon>
        <taxon>Physalacriaceae</taxon>
        <taxon>Armillaria</taxon>
    </lineage>
</organism>
<evidence type="ECO:0000313" key="3">
    <source>
        <dbReference type="Proteomes" id="UP000218334"/>
    </source>
</evidence>
<evidence type="ECO:0000313" key="2">
    <source>
        <dbReference type="EMBL" id="PBK78455.1"/>
    </source>
</evidence>
<proteinExistence type="predicted"/>
<feature type="compositionally biased region" description="Low complexity" evidence="1">
    <location>
        <begin position="349"/>
        <end position="361"/>
    </location>
</feature>
<feature type="region of interest" description="Disordered" evidence="1">
    <location>
        <begin position="341"/>
        <end position="376"/>
    </location>
</feature>